<dbReference type="Proteomes" id="UP000030905">
    <property type="component" value="Chromosome"/>
</dbReference>
<dbReference type="AlphaFoldDB" id="A0A0H3J3M5"/>
<reference evidence="3" key="2">
    <citation type="submission" date="2015-10" db="EMBL/GenBank/DDBJ databases">
        <title>Improved Draft Genome Sequence of Clostridium pasteurianum Strain ATCC 6013 (DSM 525) Using a Hybrid Next-Generation Sequencing Approach.</title>
        <authorList>
            <person name="Pyne M.E."/>
            <person name="Utturkar S.M."/>
            <person name="Brown S.D."/>
            <person name="Moo-Young M."/>
            <person name="Chung D.A."/>
            <person name="Chou P.C."/>
        </authorList>
    </citation>
    <scope>NUCLEOTIDE SEQUENCE</scope>
    <source>
        <strain evidence="3">ATCC 6013</strain>
    </source>
</reference>
<dbReference type="PATRIC" id="fig|1262449.3.peg.305"/>
<evidence type="ECO:0000256" key="1">
    <source>
        <dbReference type="SAM" id="Coils"/>
    </source>
</evidence>
<proteinExistence type="predicted"/>
<dbReference type="KEGG" id="cpat:CLPA_c04130"/>
<dbReference type="eggNOG" id="ENOG5033JDF">
    <property type="taxonomic scope" value="Bacteria"/>
</dbReference>
<dbReference type="EMBL" id="CP009268">
    <property type="protein sequence ID" value="AJA50501.1"/>
    <property type="molecule type" value="Genomic_DNA"/>
</dbReference>
<keyword evidence="5" id="KW-1185">Reference proteome</keyword>
<keyword evidence="1" id="KW-0175">Coiled coil</keyword>
<reference evidence="3 4" key="3">
    <citation type="journal article" name="Genome Announc.">
        <title>Improved Draft Genome Sequence of Clostridium pasteurianum Strain ATCC 6013 (DSM 525) Using a Hybrid Next-Generation Sequencing Approach.</title>
        <authorList>
            <person name="Pyne M.E."/>
            <person name="Utturkar S."/>
            <person name="Brown S.D."/>
            <person name="Moo-Young M."/>
            <person name="Chung D.A."/>
            <person name="Chou C.P."/>
        </authorList>
    </citation>
    <scope>NUCLEOTIDE SEQUENCE [LARGE SCALE GENOMIC DNA]</scope>
    <source>
        <strain evidence="3 4">ATCC 6013</strain>
    </source>
</reference>
<name>A0A0H3J3M5_CLOPA</name>
<reference evidence="2 5" key="1">
    <citation type="journal article" date="2015" name="Genome Announc.">
        <title>Complete Genome Sequence of the Nitrogen-Fixing and Solvent-Producing Clostridium pasteurianum DSM 525.</title>
        <authorList>
            <person name="Poehlein A."/>
            <person name="Grosse-Honebrink A."/>
            <person name="Zhang Y."/>
            <person name="Minton N.P."/>
            <person name="Daniel R."/>
        </authorList>
    </citation>
    <scope>NUCLEOTIDE SEQUENCE [LARGE SCALE GENOMIC DNA]</scope>
    <source>
        <strain evidence="2">DSM 525</strain>
        <strain evidence="5">DSM 525 / ATCC 6013</strain>
    </source>
</reference>
<dbReference type="Proteomes" id="UP000028042">
    <property type="component" value="Unassembled WGS sequence"/>
</dbReference>
<dbReference type="EMBL" id="JPGY02000001">
    <property type="protein sequence ID" value="KRU13487.1"/>
    <property type="molecule type" value="Genomic_DNA"/>
</dbReference>
<feature type="coiled-coil region" evidence="1">
    <location>
        <begin position="49"/>
        <end position="79"/>
    </location>
</feature>
<evidence type="ECO:0000313" key="3">
    <source>
        <dbReference type="EMBL" id="KRU13487.1"/>
    </source>
</evidence>
<gene>
    <name evidence="2" type="ORF">CLPA_c04130</name>
    <name evidence="3" type="ORF">CP6013_02735</name>
</gene>
<dbReference type="KEGG" id="cpae:CPAST_c04130"/>
<evidence type="ECO:0000313" key="5">
    <source>
        <dbReference type="Proteomes" id="UP000030905"/>
    </source>
</evidence>
<evidence type="ECO:0000313" key="4">
    <source>
        <dbReference type="Proteomes" id="UP000028042"/>
    </source>
</evidence>
<organism evidence="2 5">
    <name type="scientific">Clostridium pasteurianum DSM 525 = ATCC 6013</name>
    <dbReference type="NCBI Taxonomy" id="1262449"/>
    <lineage>
        <taxon>Bacteria</taxon>
        <taxon>Bacillati</taxon>
        <taxon>Bacillota</taxon>
        <taxon>Clostridia</taxon>
        <taxon>Eubacteriales</taxon>
        <taxon>Clostridiaceae</taxon>
        <taxon>Clostridium</taxon>
    </lineage>
</organism>
<evidence type="ECO:0000313" key="2">
    <source>
        <dbReference type="EMBL" id="AJA50501.1"/>
    </source>
</evidence>
<dbReference type="RefSeq" id="WP_003441115.1">
    <property type="nucleotide sequence ID" value="NZ_ANZB01000001.1"/>
</dbReference>
<accession>A0A0H3J3M5</accession>
<sequence length="80" mass="8738">MSLFDSLTPKELNILVNIVAVALTEGNSADDNNVLGNFLTAVSANILVIAAQQQTLSSLEDKQKQIKDLKKQIKKLENDL</sequence>
<protein>
    <submittedName>
        <fullName evidence="2">Uncharacterized protein</fullName>
    </submittedName>
</protein>
<dbReference type="GeneID" id="93072654"/>